<dbReference type="OrthoDB" id="9766486at2"/>
<proteinExistence type="inferred from homology"/>
<dbReference type="InterPro" id="IPR000873">
    <property type="entry name" value="AMP-dep_synth/lig_dom"/>
</dbReference>
<dbReference type="Pfam" id="PF00501">
    <property type="entry name" value="AMP-binding"/>
    <property type="match status" value="1"/>
</dbReference>
<dbReference type="RefSeq" id="WP_101683593.1">
    <property type="nucleotide sequence ID" value="NZ_PJRP01000011.1"/>
</dbReference>
<feature type="region of interest" description="Disordered" evidence="5">
    <location>
        <begin position="1"/>
        <end position="22"/>
    </location>
</feature>
<evidence type="ECO:0000256" key="3">
    <source>
        <dbReference type="ARBA" id="ARBA00022832"/>
    </source>
</evidence>
<dbReference type="GO" id="GO:0016874">
    <property type="term" value="F:ligase activity"/>
    <property type="evidence" value="ECO:0007669"/>
    <property type="project" value="UniProtKB-KW"/>
</dbReference>
<dbReference type="Gene3D" id="3.30.300.30">
    <property type="match status" value="1"/>
</dbReference>
<feature type="compositionally biased region" description="Low complexity" evidence="5">
    <location>
        <begin position="9"/>
        <end position="18"/>
    </location>
</feature>
<dbReference type="InterPro" id="IPR025110">
    <property type="entry name" value="AMP-bd_C"/>
</dbReference>
<dbReference type="PANTHER" id="PTHR43859:SF4">
    <property type="entry name" value="BUTANOATE--COA LIGASE AAE1-RELATED"/>
    <property type="match status" value="1"/>
</dbReference>
<sequence length="573" mass="63615">MLPRPPPQRSRSLSVSRPTPIDRTPSAYAYPLLIKQLLHTPLAVNPEQEVVYREQVRHCYWTMRHRIGQLASGLHSLGIEPGDTVAMMDWDSHRYLESYFGVPMMGAVLMTVNVRLSPEQIAYTLNHARVKLLIVHVDFLPIIEAIRDQLESVERLVLIGEDTLSIESTPLPDGFVAEYEVLLSESPPDYSFPDFDENARATTFYTTGTTGLPKGVYFSHRQIVLHTLATMAALTSAPRQGRVHRDDVYMPLTPMFHVHAWGMPYVATALGMKQVYPGRYSADHLLRLIQRERVTFSHGVPTLLHMILSHPDSAGVNLSGLKIIVGGSALPRGLAQAAIDRGIDVFTGYGMSETCPILTLAQVKTTLLDDADTELDVRTKTGLPIPLVDLRIVDAHMRDVAHDGKASGEIVVRAPWLTQGYLGNAAESEHLWAGGYLHTNDIGSIDSDGYLQVTDRIKDVIKSGGEWVSSLELEDLISRHAAINEVAVIGVKDARWGERPLALIVLRPGQVANTTDIQDHLREFVRRGTISKYAVPDRVLFVDAIEKTSVGKINKRLLREQYQTGLPPSVTHP</sequence>
<evidence type="ECO:0000313" key="8">
    <source>
        <dbReference type="EMBL" id="PLP98581.1"/>
    </source>
</evidence>
<keyword evidence="3" id="KW-0276">Fatty acid metabolism</keyword>
<evidence type="ECO:0000256" key="4">
    <source>
        <dbReference type="ARBA" id="ARBA00023098"/>
    </source>
</evidence>
<evidence type="ECO:0000256" key="5">
    <source>
        <dbReference type="SAM" id="MobiDB-lite"/>
    </source>
</evidence>
<dbReference type="Gene3D" id="3.40.50.12780">
    <property type="entry name" value="N-terminal domain of ligase-like"/>
    <property type="match status" value="1"/>
</dbReference>
<keyword evidence="2 8" id="KW-0436">Ligase</keyword>
<dbReference type="SUPFAM" id="SSF56801">
    <property type="entry name" value="Acetyl-CoA synthetase-like"/>
    <property type="match status" value="1"/>
</dbReference>
<dbReference type="EMBL" id="PJRP01000011">
    <property type="protein sequence ID" value="PLP98581.1"/>
    <property type="molecule type" value="Genomic_DNA"/>
</dbReference>
<evidence type="ECO:0000259" key="6">
    <source>
        <dbReference type="Pfam" id="PF00501"/>
    </source>
</evidence>
<evidence type="ECO:0000256" key="2">
    <source>
        <dbReference type="ARBA" id="ARBA00022598"/>
    </source>
</evidence>
<dbReference type="FunFam" id="3.30.300.30:FF:000008">
    <property type="entry name" value="2,3-dihydroxybenzoate-AMP ligase"/>
    <property type="match status" value="1"/>
</dbReference>
<dbReference type="PANTHER" id="PTHR43859">
    <property type="entry name" value="ACYL-ACTIVATING ENZYME"/>
    <property type="match status" value="1"/>
</dbReference>
<evidence type="ECO:0000259" key="7">
    <source>
        <dbReference type="Pfam" id="PF13193"/>
    </source>
</evidence>
<accession>A0A2N5C8P4</accession>
<dbReference type="Proteomes" id="UP000234341">
    <property type="component" value="Unassembled WGS sequence"/>
</dbReference>
<dbReference type="GO" id="GO:0006631">
    <property type="term" value="P:fatty acid metabolic process"/>
    <property type="evidence" value="ECO:0007669"/>
    <property type="project" value="UniProtKB-KW"/>
</dbReference>
<gene>
    <name evidence="8" type="ORF">CYJ10_21885</name>
</gene>
<comment type="caution">
    <text evidence="8">The sequence shown here is derived from an EMBL/GenBank/DDBJ whole genome shotgun (WGS) entry which is preliminary data.</text>
</comment>
<evidence type="ECO:0000256" key="1">
    <source>
        <dbReference type="ARBA" id="ARBA00006432"/>
    </source>
</evidence>
<comment type="similarity">
    <text evidence="1">Belongs to the ATP-dependent AMP-binding enzyme family.</text>
</comment>
<dbReference type="InterPro" id="IPR045851">
    <property type="entry name" value="AMP-bd_C_sf"/>
</dbReference>
<reference evidence="8 9" key="1">
    <citation type="submission" date="2017-12" db="EMBL/GenBank/DDBJ databases">
        <title>Genome sequence of the active heterotrophic nitrifier-denitrifier, Cupriavidus pauculus UM1.</title>
        <authorList>
            <person name="Putonti C."/>
            <person name="Castignetti D."/>
        </authorList>
    </citation>
    <scope>NUCLEOTIDE SEQUENCE [LARGE SCALE GENOMIC DNA]</scope>
    <source>
        <strain evidence="8 9">UM1</strain>
    </source>
</reference>
<protein>
    <submittedName>
        <fullName evidence="8">Long-chain fatty acid--CoA ligase</fullName>
    </submittedName>
</protein>
<dbReference type="InterPro" id="IPR042099">
    <property type="entry name" value="ANL_N_sf"/>
</dbReference>
<dbReference type="Pfam" id="PF13193">
    <property type="entry name" value="AMP-binding_C"/>
    <property type="match status" value="1"/>
</dbReference>
<evidence type="ECO:0000313" key="9">
    <source>
        <dbReference type="Proteomes" id="UP000234341"/>
    </source>
</evidence>
<feature type="domain" description="AMP-binding enzyme C-terminal" evidence="7">
    <location>
        <begin position="472"/>
        <end position="552"/>
    </location>
</feature>
<keyword evidence="4" id="KW-0443">Lipid metabolism</keyword>
<organism evidence="8 9">
    <name type="scientific">Cupriavidus pauculus</name>
    <dbReference type="NCBI Taxonomy" id="82633"/>
    <lineage>
        <taxon>Bacteria</taxon>
        <taxon>Pseudomonadati</taxon>
        <taxon>Pseudomonadota</taxon>
        <taxon>Betaproteobacteria</taxon>
        <taxon>Burkholderiales</taxon>
        <taxon>Burkholderiaceae</taxon>
        <taxon>Cupriavidus</taxon>
    </lineage>
</organism>
<dbReference type="NCBIfam" id="NF004837">
    <property type="entry name" value="PRK06187.1"/>
    <property type="match status" value="1"/>
</dbReference>
<dbReference type="CDD" id="cd12119">
    <property type="entry name" value="ttLC_FACS_AlkK_like"/>
    <property type="match status" value="1"/>
</dbReference>
<name>A0A2N5C8P4_9BURK</name>
<feature type="domain" description="AMP-dependent synthetase/ligase" evidence="6">
    <location>
        <begin position="43"/>
        <end position="422"/>
    </location>
</feature>
<dbReference type="AlphaFoldDB" id="A0A2N5C8P4"/>